<reference evidence="4" key="1">
    <citation type="submission" date="2025-08" db="UniProtKB">
        <authorList>
            <consortium name="RefSeq"/>
        </authorList>
    </citation>
    <scope>IDENTIFICATION</scope>
    <source>
        <tissue evidence="4">Gonads</tissue>
    </source>
</reference>
<keyword evidence="2" id="KW-1133">Transmembrane helix</keyword>
<evidence type="ECO:0000256" key="1">
    <source>
        <dbReference type="SAM" id="MobiDB-lite"/>
    </source>
</evidence>
<sequence>MASEDSEGPGGVATPVLTRTTEPEGPQTNNRLSLPLPTINIITVEVEEPPNACLSSLQQTTPKSAEREELQWRGLTPGDSPSPCWSLPPSYSDVIYHDENECTSSKACHRCTETQGNFLTPTFIPSRLNKSTSEQSSLARVAHFNVVTEYDEKRQTTSTKVIEDDIARQALIPTAPPIGDTDDEVLSLSVSDVTLKERFCGCCKTRKARRTGGILRRDASISINSDFGEGSCVCRAKHVCICVGLMVVLILILSLYFVWKEQPQYFTTIRS</sequence>
<dbReference type="InParanoid" id="A0A1S3I8A9"/>
<proteinExistence type="predicted"/>
<feature type="transmembrane region" description="Helical" evidence="2">
    <location>
        <begin position="236"/>
        <end position="259"/>
    </location>
</feature>
<keyword evidence="2" id="KW-0472">Membrane</keyword>
<keyword evidence="3" id="KW-1185">Reference proteome</keyword>
<evidence type="ECO:0000313" key="3">
    <source>
        <dbReference type="Proteomes" id="UP000085678"/>
    </source>
</evidence>
<dbReference type="GeneID" id="106161619"/>
<dbReference type="Proteomes" id="UP000085678">
    <property type="component" value="Unplaced"/>
</dbReference>
<evidence type="ECO:0000256" key="2">
    <source>
        <dbReference type="SAM" id="Phobius"/>
    </source>
</evidence>
<protein>
    <submittedName>
        <fullName evidence="4">Uncharacterized protein LOC106161619</fullName>
    </submittedName>
</protein>
<evidence type="ECO:0000313" key="4">
    <source>
        <dbReference type="RefSeq" id="XP_013394096.1"/>
    </source>
</evidence>
<organism evidence="3 4">
    <name type="scientific">Lingula anatina</name>
    <name type="common">Brachiopod</name>
    <name type="synonym">Lingula unguis</name>
    <dbReference type="NCBI Taxonomy" id="7574"/>
    <lineage>
        <taxon>Eukaryota</taxon>
        <taxon>Metazoa</taxon>
        <taxon>Spiralia</taxon>
        <taxon>Lophotrochozoa</taxon>
        <taxon>Brachiopoda</taxon>
        <taxon>Linguliformea</taxon>
        <taxon>Lingulata</taxon>
        <taxon>Lingulida</taxon>
        <taxon>Linguloidea</taxon>
        <taxon>Lingulidae</taxon>
        <taxon>Lingula</taxon>
    </lineage>
</organism>
<gene>
    <name evidence="4" type="primary">LOC106161619</name>
</gene>
<dbReference type="AlphaFoldDB" id="A0A1S3I8A9"/>
<dbReference type="RefSeq" id="XP_013394096.1">
    <property type="nucleotide sequence ID" value="XM_013538642.1"/>
</dbReference>
<dbReference type="KEGG" id="lak:106161619"/>
<keyword evidence="2" id="KW-0812">Transmembrane</keyword>
<name>A0A1S3I8A9_LINAN</name>
<feature type="region of interest" description="Disordered" evidence="1">
    <location>
        <begin position="1"/>
        <end position="33"/>
    </location>
</feature>
<accession>A0A1S3I8A9</accession>